<reference evidence="1" key="1">
    <citation type="submission" date="2021-06" db="EMBL/GenBank/DDBJ databases">
        <title>Comparative genomics, transcriptomics and evolutionary studies reveal genomic signatures of adaptation to plant cell wall in hemibiotrophic fungi.</title>
        <authorList>
            <consortium name="DOE Joint Genome Institute"/>
            <person name="Baroncelli R."/>
            <person name="Diaz J.F."/>
            <person name="Benocci T."/>
            <person name="Peng M."/>
            <person name="Battaglia E."/>
            <person name="Haridas S."/>
            <person name="Andreopoulos W."/>
            <person name="Labutti K."/>
            <person name="Pangilinan J."/>
            <person name="Floch G.L."/>
            <person name="Makela M.R."/>
            <person name="Henrissat B."/>
            <person name="Grigoriev I.V."/>
            <person name="Crouch J.A."/>
            <person name="De Vries R.P."/>
            <person name="Sukno S.A."/>
            <person name="Thon M.R."/>
        </authorList>
    </citation>
    <scope>NUCLEOTIDE SEQUENCE</scope>
    <source>
        <strain evidence="1">CBS 125086</strain>
    </source>
</reference>
<protein>
    <submittedName>
        <fullName evidence="1">Uncharacterized protein</fullName>
    </submittedName>
</protein>
<evidence type="ECO:0000313" key="1">
    <source>
        <dbReference type="EMBL" id="KAK1600402.1"/>
    </source>
</evidence>
<dbReference type="RefSeq" id="XP_060420898.1">
    <property type="nucleotide sequence ID" value="XM_060556363.1"/>
</dbReference>
<evidence type="ECO:0000313" key="2">
    <source>
        <dbReference type="Proteomes" id="UP001230504"/>
    </source>
</evidence>
<sequence>MHLHQAGVAISRSMVTRAPMRCRIADWGHGRRRCTGPQHDAVIRTTAMPLRPHAVEGMLECASPGAGACQAT</sequence>
<dbReference type="AlphaFoldDB" id="A0AAD8QFD3"/>
<keyword evidence="2" id="KW-1185">Reference proteome</keyword>
<dbReference type="Proteomes" id="UP001230504">
    <property type="component" value="Unassembled WGS sequence"/>
</dbReference>
<comment type="caution">
    <text evidence="1">The sequence shown here is derived from an EMBL/GenBank/DDBJ whole genome shotgun (WGS) entry which is preliminary data.</text>
</comment>
<proteinExistence type="predicted"/>
<accession>A0AAD8QFD3</accession>
<name>A0AAD8QFD3_9PEZI</name>
<dbReference type="EMBL" id="JAHLJV010000001">
    <property type="protein sequence ID" value="KAK1600402.1"/>
    <property type="molecule type" value="Genomic_DNA"/>
</dbReference>
<gene>
    <name evidence="1" type="ORF">LY79DRAFT_533454</name>
</gene>
<organism evidence="1 2">
    <name type="scientific">Colletotrichum navitas</name>
    <dbReference type="NCBI Taxonomy" id="681940"/>
    <lineage>
        <taxon>Eukaryota</taxon>
        <taxon>Fungi</taxon>
        <taxon>Dikarya</taxon>
        <taxon>Ascomycota</taxon>
        <taxon>Pezizomycotina</taxon>
        <taxon>Sordariomycetes</taxon>
        <taxon>Hypocreomycetidae</taxon>
        <taxon>Glomerellales</taxon>
        <taxon>Glomerellaceae</taxon>
        <taxon>Colletotrichum</taxon>
        <taxon>Colletotrichum graminicola species complex</taxon>
    </lineage>
</organism>
<dbReference type="GeneID" id="85440603"/>